<sequence>MKDLPVKFVEKLLGLKLLILSVIVLSLTLAKPAAILAHQGTQRICSFIMQTEDCGKHC</sequence>
<name>A0A562VPF9_9BACT</name>
<dbReference type="EMBL" id="VLLN01000007">
    <property type="protein sequence ID" value="TWJ19728.1"/>
    <property type="molecule type" value="Genomic_DNA"/>
</dbReference>
<dbReference type="Proteomes" id="UP000319449">
    <property type="component" value="Unassembled WGS sequence"/>
</dbReference>
<comment type="caution">
    <text evidence="1">The sequence shown here is derived from an EMBL/GenBank/DDBJ whole genome shotgun (WGS) entry which is preliminary data.</text>
</comment>
<evidence type="ECO:0000313" key="2">
    <source>
        <dbReference type="Proteomes" id="UP000319449"/>
    </source>
</evidence>
<gene>
    <name evidence="1" type="ORF">JN12_01529</name>
</gene>
<protein>
    <submittedName>
        <fullName evidence="1">Uncharacterized protein</fullName>
    </submittedName>
</protein>
<organism evidence="1 2">
    <name type="scientific">Geobacter argillaceus</name>
    <dbReference type="NCBI Taxonomy" id="345631"/>
    <lineage>
        <taxon>Bacteria</taxon>
        <taxon>Pseudomonadati</taxon>
        <taxon>Thermodesulfobacteriota</taxon>
        <taxon>Desulfuromonadia</taxon>
        <taxon>Geobacterales</taxon>
        <taxon>Geobacteraceae</taxon>
        <taxon>Geobacter</taxon>
    </lineage>
</organism>
<accession>A0A562VPF9</accession>
<proteinExistence type="predicted"/>
<keyword evidence="2" id="KW-1185">Reference proteome</keyword>
<reference evidence="1 2" key="1">
    <citation type="submission" date="2019-07" db="EMBL/GenBank/DDBJ databases">
        <title>Genomic Encyclopedia of Archaeal and Bacterial Type Strains, Phase II (KMG-II): from individual species to whole genera.</title>
        <authorList>
            <person name="Goeker M."/>
        </authorList>
    </citation>
    <scope>NUCLEOTIDE SEQUENCE [LARGE SCALE GENOMIC DNA]</scope>
    <source>
        <strain evidence="1 2">ATCC BAA-1139</strain>
    </source>
</reference>
<evidence type="ECO:0000313" key="1">
    <source>
        <dbReference type="EMBL" id="TWJ19728.1"/>
    </source>
</evidence>
<dbReference type="AlphaFoldDB" id="A0A562VPF9"/>